<feature type="transmembrane region" description="Helical" evidence="1">
    <location>
        <begin position="170"/>
        <end position="188"/>
    </location>
</feature>
<keyword evidence="3" id="KW-1185">Reference proteome</keyword>
<organism evidence="2 3">
    <name type="scientific">Algoriphagus machipongonensis</name>
    <dbReference type="NCBI Taxonomy" id="388413"/>
    <lineage>
        <taxon>Bacteria</taxon>
        <taxon>Pseudomonadati</taxon>
        <taxon>Bacteroidota</taxon>
        <taxon>Cytophagia</taxon>
        <taxon>Cytophagales</taxon>
        <taxon>Cyclobacteriaceae</taxon>
        <taxon>Algoriphagus</taxon>
    </lineage>
</organism>
<dbReference type="HOGENOM" id="CLU_677293_0_0_10"/>
<dbReference type="EMBL" id="CM001023">
    <property type="protein sequence ID" value="EAZ81944.1"/>
    <property type="molecule type" value="Genomic_DNA"/>
</dbReference>
<keyword evidence="1" id="KW-1133">Transmembrane helix</keyword>
<feature type="transmembrane region" description="Helical" evidence="1">
    <location>
        <begin position="138"/>
        <end position="164"/>
    </location>
</feature>
<accession>A3HUX2</accession>
<dbReference type="Proteomes" id="UP000003919">
    <property type="component" value="Chromosome"/>
</dbReference>
<keyword evidence="1" id="KW-0472">Membrane</keyword>
<dbReference type="RefSeq" id="WP_008197990.1">
    <property type="nucleotide sequence ID" value="NZ_CM001023.1"/>
</dbReference>
<evidence type="ECO:0000313" key="2">
    <source>
        <dbReference type="EMBL" id="EAZ81944.1"/>
    </source>
</evidence>
<comment type="caution">
    <text evidence="2">The sequence shown here is derived from an EMBL/GenBank/DDBJ whole genome shotgun (WGS) entry which is preliminary data.</text>
</comment>
<reference evidence="2 3" key="1">
    <citation type="journal article" date="2011" name="J. Bacteriol.">
        <title>Complete genome sequence of Algoriphagus sp. PR1, bacterial prey of a colony-forming choanoflagellate.</title>
        <authorList>
            <person name="Alegado R.A."/>
            <person name="Ferriera S."/>
            <person name="Nusbaum C."/>
            <person name="Young S.K."/>
            <person name="Zeng Q."/>
            <person name="Imamovic A."/>
            <person name="Fairclough S.R."/>
            <person name="King N."/>
        </authorList>
    </citation>
    <scope>NUCLEOTIDE SEQUENCE [LARGE SCALE GENOMIC DNA]</scope>
    <source>
        <strain evidence="2 3">PR1</strain>
    </source>
</reference>
<dbReference type="OrthoDB" id="1491387at2"/>
<evidence type="ECO:0000313" key="3">
    <source>
        <dbReference type="Proteomes" id="UP000003919"/>
    </source>
</evidence>
<evidence type="ECO:0000256" key="1">
    <source>
        <dbReference type="SAM" id="Phobius"/>
    </source>
</evidence>
<protein>
    <submittedName>
        <fullName evidence="2">Cation efflux system protein</fullName>
    </submittedName>
</protein>
<dbReference type="AlphaFoldDB" id="A3HUX2"/>
<proteinExistence type="predicted"/>
<dbReference type="eggNOG" id="ENOG502Z9KI">
    <property type="taxonomic scope" value="Bacteria"/>
</dbReference>
<name>A3HUX2_9BACT</name>
<feature type="transmembrane region" description="Helical" evidence="1">
    <location>
        <begin position="60"/>
        <end position="88"/>
    </location>
</feature>
<dbReference type="EMBL" id="AAXU02000001">
    <property type="protein sequence ID" value="EAZ81944.1"/>
    <property type="molecule type" value="Genomic_DNA"/>
</dbReference>
<feature type="transmembrane region" description="Helical" evidence="1">
    <location>
        <begin position="218"/>
        <end position="236"/>
    </location>
</feature>
<dbReference type="STRING" id="388413.ALPR1_01845"/>
<sequence>MEEKKDYIRKQEELSWLENLQRNSWEPEVIISGITLAFLFAFPSQLFEFAAYLIQDLGTGFLPAILILIYSSTIISVFKIFFVVHLILRFVWAGLLGLSYAFPEGVIEKNLFKIGQGYQYQKPDEMVLKLERICSMTFAFPVSLVITFLIVTIYLGILISIYIWFDLPFLFIYVIFLMTFMGFAFFMISSRRTRFKKWYSSTIISSISSIYQSNLGKWFTVFYAFFIFVLALPIIMTDIEDFGMFDNERNIGGPSEREWPAKYLHFEDYHNPEKRYPRAFIDQEITNDNIIEISIARYEGDRKVMEGIKRNFSEKLDSLKWKTLSETAHLHRIYVNDSLIPVSKWSKVRFPNTKQKIYQAVLDLKELAPGPHTIRVEKLMLSYDFFSNEPTFKVLENWSRFEFIKQ</sequence>
<feature type="transmembrane region" description="Helical" evidence="1">
    <location>
        <begin position="29"/>
        <end position="54"/>
    </location>
</feature>
<gene>
    <name evidence="2" type="ORF">ALPR1_01845</name>
</gene>
<keyword evidence="1" id="KW-0812">Transmembrane</keyword>